<proteinExistence type="predicted"/>
<name>A0A8S5MV94_9CAUD</name>
<protein>
    <submittedName>
        <fullName evidence="1">Uncharacterized protein</fullName>
    </submittedName>
</protein>
<sequence>MAYQAKRRKQFAEDFELMNEDGTIAHTLHVALDADDMVGKINRKYAELTKTLAETTEIKRQTESGEVEADCFERLGTAVVNLFEAVFGPEDTAVIVQFYDNRYIEMCREVTPFITQVVIPQCIKIKQENQQSILQSYNRKQKRTFLRR</sequence>
<organism evidence="1">
    <name type="scientific">Siphoviridae sp. ctGyV19</name>
    <dbReference type="NCBI Taxonomy" id="2826225"/>
    <lineage>
        <taxon>Viruses</taxon>
        <taxon>Duplodnaviria</taxon>
        <taxon>Heunggongvirae</taxon>
        <taxon>Uroviricota</taxon>
        <taxon>Caudoviricetes</taxon>
    </lineage>
</organism>
<accession>A0A8S5MV94</accession>
<evidence type="ECO:0000313" key="1">
    <source>
        <dbReference type="EMBL" id="DAD86124.1"/>
    </source>
</evidence>
<dbReference type="EMBL" id="BK014994">
    <property type="protein sequence ID" value="DAD86124.1"/>
    <property type="molecule type" value="Genomic_DNA"/>
</dbReference>
<reference evidence="1" key="1">
    <citation type="journal article" date="2021" name="Proc. Natl. Acad. Sci. U.S.A.">
        <title>A Catalog of Tens of Thousands of Viruses from Human Metagenomes Reveals Hidden Associations with Chronic Diseases.</title>
        <authorList>
            <person name="Tisza M.J."/>
            <person name="Buck C.B."/>
        </authorList>
    </citation>
    <scope>NUCLEOTIDE SEQUENCE</scope>
    <source>
        <strain evidence="1">CtGyV19</strain>
    </source>
</reference>